<evidence type="ECO:0000313" key="2">
    <source>
        <dbReference type="Proteomes" id="UP000680045"/>
    </source>
</evidence>
<name>A0A941J6R1_9BACI</name>
<comment type="caution">
    <text evidence="1">The sequence shown here is derived from an EMBL/GenBank/DDBJ whole genome shotgun (WGS) entry which is preliminary data.</text>
</comment>
<organism evidence="1 2">
    <name type="scientific">Peribacillus frigoritolerans</name>
    <dbReference type="NCBI Taxonomy" id="450367"/>
    <lineage>
        <taxon>Bacteria</taxon>
        <taxon>Bacillati</taxon>
        <taxon>Bacillota</taxon>
        <taxon>Bacilli</taxon>
        <taxon>Bacillales</taxon>
        <taxon>Bacillaceae</taxon>
        <taxon>Peribacillus</taxon>
    </lineage>
</organism>
<reference evidence="1" key="1">
    <citation type="submission" date="2021-04" db="EMBL/GenBank/DDBJ databases">
        <title>Whole genome sequencing of Enterococci isolates from hospitalized patients.</title>
        <authorList>
            <person name="Ogoti B.M."/>
            <person name="Onyambu F.G."/>
        </authorList>
    </citation>
    <scope>NUCLEOTIDE SEQUENCE</scope>
    <source>
        <strain evidence="1">242</strain>
    </source>
</reference>
<protein>
    <submittedName>
        <fullName evidence="1">Uncharacterized protein</fullName>
    </submittedName>
</protein>
<proteinExistence type="predicted"/>
<dbReference type="Proteomes" id="UP000680045">
    <property type="component" value="Unassembled WGS sequence"/>
</dbReference>
<dbReference type="EMBL" id="JAGTPW010000018">
    <property type="protein sequence ID" value="MBR8644850.1"/>
    <property type="molecule type" value="Genomic_DNA"/>
</dbReference>
<sequence length="94" mass="10837">MLEQMVANGALEQASMKVLIKSTIKLDLSIPVDLYPDYVTYVHQELKNLVASSEGLDKSLQSTDVLYVRTRKPGWIKGQKAFEFRCNHPYRTRY</sequence>
<evidence type="ECO:0000313" key="1">
    <source>
        <dbReference type="EMBL" id="MBR8644850.1"/>
    </source>
</evidence>
<gene>
    <name evidence="1" type="ORF">KEH51_11980</name>
</gene>
<accession>A0A941J6R1</accession>
<dbReference type="AlphaFoldDB" id="A0A941J6R1"/>